<gene>
    <name evidence="1" type="ORF">C8N24_1980</name>
</gene>
<dbReference type="InterPro" id="IPR036291">
    <property type="entry name" value="NAD(P)-bd_dom_sf"/>
</dbReference>
<accession>A0A660LH82</accession>
<protein>
    <recommendedName>
        <fullName evidence="3">Pyrroline-5-carboxylate reductase catalytic N-terminal domain-containing protein</fullName>
    </recommendedName>
</protein>
<dbReference type="AlphaFoldDB" id="A0A660LH82"/>
<comment type="caution">
    <text evidence="1">The sequence shown here is derived from an EMBL/GenBank/DDBJ whole genome shotgun (WGS) entry which is preliminary data.</text>
</comment>
<dbReference type="Proteomes" id="UP000278962">
    <property type="component" value="Unassembled WGS sequence"/>
</dbReference>
<evidence type="ECO:0000313" key="1">
    <source>
        <dbReference type="EMBL" id="RKQ92141.1"/>
    </source>
</evidence>
<dbReference type="SUPFAM" id="SSF51735">
    <property type="entry name" value="NAD(P)-binding Rossmann-fold domains"/>
    <property type="match status" value="1"/>
</dbReference>
<evidence type="ECO:0008006" key="3">
    <source>
        <dbReference type="Google" id="ProtNLM"/>
    </source>
</evidence>
<sequence>MKITTIGRGTIGGTLARLWTSAGHEVTELGRAGGDASDADVVLLAVPNGAVPDALRAVTGLEGKVVLDATNRLGGDPAPDGYASVAEYVKATTGGPTAKAFNLNFGALFEQAATGERRPQNLWVGDDAARATVEQLTRDMGMEPVYGGPLDRAATQEAFAQMLITITQDGDQGLLFYRFAPPDQL</sequence>
<dbReference type="EMBL" id="RBIL01000001">
    <property type="protein sequence ID" value="RKQ92141.1"/>
    <property type="molecule type" value="Genomic_DNA"/>
</dbReference>
<evidence type="ECO:0000313" key="2">
    <source>
        <dbReference type="Proteomes" id="UP000278962"/>
    </source>
</evidence>
<proteinExistence type="predicted"/>
<name>A0A660LH82_9ACTN</name>
<dbReference type="OrthoDB" id="5738121at2"/>
<organism evidence="1 2">
    <name type="scientific">Solirubrobacter pauli</name>
    <dbReference type="NCBI Taxonomy" id="166793"/>
    <lineage>
        <taxon>Bacteria</taxon>
        <taxon>Bacillati</taxon>
        <taxon>Actinomycetota</taxon>
        <taxon>Thermoleophilia</taxon>
        <taxon>Solirubrobacterales</taxon>
        <taxon>Solirubrobacteraceae</taxon>
        <taxon>Solirubrobacter</taxon>
    </lineage>
</organism>
<keyword evidence="2" id="KW-1185">Reference proteome</keyword>
<reference evidence="1 2" key="1">
    <citation type="submission" date="2018-10" db="EMBL/GenBank/DDBJ databases">
        <title>Genomic Encyclopedia of Archaeal and Bacterial Type Strains, Phase II (KMG-II): from individual species to whole genera.</title>
        <authorList>
            <person name="Goeker M."/>
        </authorList>
    </citation>
    <scope>NUCLEOTIDE SEQUENCE [LARGE SCALE GENOMIC DNA]</scope>
    <source>
        <strain evidence="1 2">DSM 14954</strain>
    </source>
</reference>
<dbReference type="RefSeq" id="WP_121249864.1">
    <property type="nucleotide sequence ID" value="NZ_RBIL01000001.1"/>
</dbReference>
<dbReference type="Gene3D" id="3.40.50.720">
    <property type="entry name" value="NAD(P)-binding Rossmann-like Domain"/>
    <property type="match status" value="1"/>
</dbReference>